<dbReference type="RefSeq" id="XP_066922572.1">
    <property type="nucleotide sequence ID" value="XM_067066471.1"/>
</dbReference>
<dbReference type="AlphaFoldDB" id="A0A7M5VH90"/>
<dbReference type="SUPFAM" id="SSF50729">
    <property type="entry name" value="PH domain-like"/>
    <property type="match status" value="1"/>
</dbReference>
<dbReference type="EnsemblMetazoa" id="CLYHEMT011847.1">
    <property type="protein sequence ID" value="CLYHEMP011847.1"/>
    <property type="gene ID" value="CLYHEMG011847"/>
</dbReference>
<proteinExistence type="predicted"/>
<protein>
    <recommendedName>
        <fullName evidence="2">PH domain-containing protein</fullName>
    </recommendedName>
</protein>
<sequence>MGVPVSTLVYTSHNNNNSRREHVSNSCVSETHSRLIQVMPADDIRRKDGELLKYKNVFSGWGKRYFRLERSYLHYYETKHSHQPVATITRGEITQVKQSTAYPGRNNVFEIVQKSGVIWYCQASSPGEMVSWMQALSTVPLMVNPAQYPMIPADQAPQMPPAPFPPTHAYPNNAQAPPRYDSPYRELMNDAHHTAYHSNTPHDCIHDSPPPPYTATPITPQPPHNPNY</sequence>
<dbReference type="Pfam" id="PF00169">
    <property type="entry name" value="PH"/>
    <property type="match status" value="1"/>
</dbReference>
<dbReference type="GeneID" id="136809908"/>
<dbReference type="SMART" id="SM00233">
    <property type="entry name" value="PH"/>
    <property type="match status" value="1"/>
</dbReference>
<evidence type="ECO:0000259" key="2">
    <source>
        <dbReference type="PROSITE" id="PS50003"/>
    </source>
</evidence>
<dbReference type="PROSITE" id="PS50003">
    <property type="entry name" value="PH_DOMAIN"/>
    <property type="match status" value="1"/>
</dbReference>
<name>A0A7M5VH90_9CNID</name>
<keyword evidence="4" id="KW-1185">Reference proteome</keyword>
<dbReference type="InterPro" id="IPR001849">
    <property type="entry name" value="PH_domain"/>
</dbReference>
<evidence type="ECO:0000313" key="3">
    <source>
        <dbReference type="EnsemblMetazoa" id="CLYHEMP011847.1"/>
    </source>
</evidence>
<feature type="compositionally biased region" description="Basic and acidic residues" evidence="1">
    <location>
        <begin position="182"/>
        <end position="193"/>
    </location>
</feature>
<organism evidence="3 4">
    <name type="scientific">Clytia hemisphaerica</name>
    <dbReference type="NCBI Taxonomy" id="252671"/>
    <lineage>
        <taxon>Eukaryota</taxon>
        <taxon>Metazoa</taxon>
        <taxon>Cnidaria</taxon>
        <taxon>Hydrozoa</taxon>
        <taxon>Hydroidolina</taxon>
        <taxon>Leptothecata</taxon>
        <taxon>Obeliida</taxon>
        <taxon>Clytiidae</taxon>
        <taxon>Clytia</taxon>
    </lineage>
</organism>
<feature type="domain" description="PH" evidence="2">
    <location>
        <begin position="44"/>
        <end position="141"/>
    </location>
</feature>
<reference evidence="3" key="1">
    <citation type="submission" date="2021-01" db="UniProtKB">
        <authorList>
            <consortium name="EnsemblMetazoa"/>
        </authorList>
    </citation>
    <scope>IDENTIFICATION</scope>
</reference>
<dbReference type="Gene3D" id="2.30.29.30">
    <property type="entry name" value="Pleckstrin-homology domain (PH domain)/Phosphotyrosine-binding domain (PTB)"/>
    <property type="match status" value="1"/>
</dbReference>
<evidence type="ECO:0000256" key="1">
    <source>
        <dbReference type="SAM" id="MobiDB-lite"/>
    </source>
</evidence>
<feature type="compositionally biased region" description="Pro residues" evidence="1">
    <location>
        <begin position="208"/>
        <end position="228"/>
    </location>
</feature>
<dbReference type="Proteomes" id="UP000594262">
    <property type="component" value="Unplaced"/>
</dbReference>
<dbReference type="InterPro" id="IPR011993">
    <property type="entry name" value="PH-like_dom_sf"/>
</dbReference>
<evidence type="ECO:0000313" key="4">
    <source>
        <dbReference type="Proteomes" id="UP000594262"/>
    </source>
</evidence>
<dbReference type="OrthoDB" id="185175at2759"/>
<feature type="region of interest" description="Disordered" evidence="1">
    <location>
        <begin position="154"/>
        <end position="228"/>
    </location>
</feature>
<feature type="compositionally biased region" description="Pro residues" evidence="1">
    <location>
        <begin position="158"/>
        <end position="168"/>
    </location>
</feature>
<accession>A0A7M5VH90</accession>
<dbReference type="PANTHER" id="PTHR14336">
    <property type="entry name" value="TANDEM PH DOMAIN CONTAINING PROTEIN"/>
    <property type="match status" value="1"/>
</dbReference>
<dbReference type="InterPro" id="IPR051707">
    <property type="entry name" value="PI-Interact_SigTrans_Reg"/>
</dbReference>